<evidence type="ECO:0000313" key="2">
    <source>
        <dbReference type="EMBL" id="MBK1643472.1"/>
    </source>
</evidence>
<keyword evidence="3" id="KW-1185">Reference proteome</keyword>
<name>A0A9X1B7A7_9GAMM</name>
<comment type="caution">
    <text evidence="2">The sequence shown here is derived from an EMBL/GenBank/DDBJ whole genome shotgun (WGS) entry which is preliminary data.</text>
</comment>
<organism evidence="2 3">
    <name type="scientific">Thiocapsa imhoffii</name>
    <dbReference type="NCBI Taxonomy" id="382777"/>
    <lineage>
        <taxon>Bacteria</taxon>
        <taxon>Pseudomonadati</taxon>
        <taxon>Pseudomonadota</taxon>
        <taxon>Gammaproteobacteria</taxon>
        <taxon>Chromatiales</taxon>
        <taxon>Chromatiaceae</taxon>
        <taxon>Thiocapsa</taxon>
    </lineage>
</organism>
<gene>
    <name evidence="2" type="ORF">CKO25_02125</name>
</gene>
<dbReference type="AlphaFoldDB" id="A0A9X1B7A7"/>
<dbReference type="Proteomes" id="UP001138802">
    <property type="component" value="Unassembled WGS sequence"/>
</dbReference>
<reference evidence="2 3" key="1">
    <citation type="journal article" date="2020" name="Microorganisms">
        <title>Osmotic Adaptation and Compatible Solute Biosynthesis of Phototrophic Bacteria as Revealed from Genome Analyses.</title>
        <authorList>
            <person name="Imhoff J.F."/>
            <person name="Rahn T."/>
            <person name="Kunzel S."/>
            <person name="Keller A."/>
            <person name="Neulinger S.C."/>
        </authorList>
    </citation>
    <scope>NUCLEOTIDE SEQUENCE [LARGE SCALE GENOMIC DNA]</scope>
    <source>
        <strain evidence="2 3">DSM 21303</strain>
    </source>
</reference>
<accession>A0A9X1B7A7</accession>
<feature type="region of interest" description="Disordered" evidence="1">
    <location>
        <begin position="44"/>
        <end position="66"/>
    </location>
</feature>
<proteinExistence type="predicted"/>
<protein>
    <submittedName>
        <fullName evidence="2">Uncharacterized protein</fullName>
    </submittedName>
</protein>
<sequence length="66" mass="7376">MRWRRTGRLGVAKTDRNLLSRPIVLDPHPARIVQVSPSIASIADLPHGRPRSALNEDAVERVRGRS</sequence>
<dbReference type="EMBL" id="NRSD01000001">
    <property type="protein sequence ID" value="MBK1643472.1"/>
    <property type="molecule type" value="Genomic_DNA"/>
</dbReference>
<evidence type="ECO:0000256" key="1">
    <source>
        <dbReference type="SAM" id="MobiDB-lite"/>
    </source>
</evidence>
<evidence type="ECO:0000313" key="3">
    <source>
        <dbReference type="Proteomes" id="UP001138802"/>
    </source>
</evidence>